<gene>
    <name evidence="6" type="ORF">PSON_ATCC_30995.1.T0210334</name>
</gene>
<dbReference type="GO" id="GO:0005829">
    <property type="term" value="C:cytosol"/>
    <property type="evidence" value="ECO:0007669"/>
    <property type="project" value="TreeGrafter"/>
</dbReference>
<dbReference type="Pfam" id="PF25010">
    <property type="entry name" value="ARM_UBP24_USP9X-Y"/>
    <property type="match status" value="1"/>
</dbReference>
<keyword evidence="7" id="KW-1185">Reference proteome</keyword>
<evidence type="ECO:0000259" key="5">
    <source>
        <dbReference type="PROSITE" id="PS50235"/>
    </source>
</evidence>
<dbReference type="InterPro" id="IPR028889">
    <property type="entry name" value="USP"/>
</dbReference>
<comment type="caution">
    <text evidence="6">The sequence shown here is derived from an EMBL/GenBank/DDBJ whole genome shotgun (WGS) entry which is preliminary data.</text>
</comment>
<evidence type="ECO:0000256" key="1">
    <source>
        <dbReference type="ARBA" id="ARBA00022670"/>
    </source>
</evidence>
<dbReference type="OrthoDB" id="289038at2759"/>
<sequence length="2378" mass="282819">MEVKKSKKKPELIEQLFVGNYIDVYHQGSKQYKLAYILQKNEKEIEITYDGLSKKENETIKLSQNKINFARKFTQNYTGEDFRQSKTSRDYLKYSREECEKNTKELIQIMQNNFQGYSPIEICQSVRVRQFIWLDMVLSNEFSSKDLPIVLEYIKTYYIFIKWYFEQFPKYFADYMRFQNNQELYILDERVSIAACLQEVCEAFCMLFGSIWRVLKPENSFFYLNYENLQQQLEKFFPNQNTQGFAINPNIEDWKLFTGATDIIKCIKKTWPFYLRIMSFFRQIGGLQAWEGLLKQQQENTDYNYIPLKAMNRIVITQQYLSSYFQLAEQATMARKTLEWLQNRVNNLTVQDIKDTDIDQIKELTQEYQYYFQKGFTEDQLNKLTDEIQLQLSLKFIKSAFLEKRVKGISEIKDFTEKLKFEQSNNKFRSSIIKEDLIGWISQNRILDYTLLGDSVHPELIKRSSDVAVFLCRNQSFPIDYIDKIWTNNYDKHETTQLALYEFFKTVSPYLNFQGIEKLYNHISGIPYSKYNDNVVSMIRTFTESALQQKFHEQQLQLKPEKRFMTFNQLWELLQDREDDQITNSVIQEQCFSAARLIISQIPQTKQFISYYFSKCFELIGSHQSVYQAISFVHYFLDKQFKEDFNGKRELIQSTDDKYNIIELFVKDIEVYMEKVRQYFKNDIPQDIVINGVQKFSQNVFFRLQMLHYLLIQTHLKITYDQSVRLWDALSAKTKGGIQKKELNKILISNYQMDAYQFRICPIYFDKEGESKFFKSVLCNPDRNDFQNYTIEDFELFQVFFKSCNQSRQTLKYFNNSSRFLVQDHNFEGKSAIWCIFAKVQDQLLLESISYFIINLYTQLNQTLDQQSDKIYQEMMDKCLDLIQQQCPSLTTRSINLLLQLFNYFQSGPTSKKSAKPNKYIQFKVQFLQPNNFVKYLEFKEGDTTTINQWKQKLAEDQQVAYLQLDVTIDNRPIEQQYDLVETFISQAFYQLATVRIKINNKNHPKNYLSQEQRTFEILFKLLDKQESIEYLTQVWDLINRLPINIIKKKQVESCKDWKQYQDHQFFDMFYVLQIIQVLLENEQWCEQFNDCDGVDLVTSKFLGQQLQFQLRPLEIKCCLTYLEILSHTKIKIKEPQLVQQIKLKILDIIQQLCIYIKTKKKLESGQKKCPQQKEMNEIESRLLRKCFLYLDEDGCKQYINNSELNQQLYSFFVEHENQELKKEYSLQLLSLKNTNESKLLIRIVLEQVLKDVIQNKKQKCDHYFEFCCNLLLQEQNLNIENLNFEELLIYIRQNLQQLPFNENTVKDQDQVLIGLLKLLNALIDRIPQLSNHQGLFEQLLSYLFENEGETRCKCKSQQSRSAGFNCLFTLIKSPQNMQKFLDIVSPMHYTHTWRTKNFNDWNIQSKFHEKSSTGFVGLYNLGCICYMNSLLQQLYMVPAFREKLLQIEDKSTCTLEENLLYQLKCLFLALKHSQKQYHNPKKFCHAFKDLDGNPTNIFEQMDVDEFCNLLMDRIELNIKSTSDEDLVKKNFGGVISSEIIGKTCPHYSEREEPFFAISLPVANKKNLEECLQTLVQGDLLEGENAYSCEQCNKKVSALKRTCIKKLPDHLILVLKRFNFDFDSMAKFKINERIEFPFELDLLPYSQQGLRQQENRVNLQNGQDNPLEYYQYRLTGVVIHIGSADCGHYYSFIQDRSDLNKWYEFNDIFVSPADIKDVKNDGFGGVDRIFKSKNPNQFKDKQKSAYMLFYERIQPLNNNQELMDIENDLNTTQFLDEIKDENRKFQIQRFIFSPEYFIFIQNLIKFQLQSNQISEQIVKTLVFFYLTCAVRENDKTFISNNILDIQELLRRSLNTCQWLLKCFNQYHYIREFQFDCSKKMVRKFVISLIITAIETVQKQEGYKILNEYVDDRPKSQVASLINSWIRMIPDLKKSLKNSIEYYDLFYRFAKLSKFNAQYLISKKIVGKFLDLFTDVLQINVNKLQTTNMESVRKLDDLKIIQYIEDHNSFLGYQNSQTVDIASNYYDELLEKKFEKSMNSGPSTSRVYMWRLIAFLLKTEGKNVMSQEEQQLLQFDNSILMAILEEGESKLAIRMISDILSVLSQENQKQTDQVLTAIIKQIADKEYKEYRKYLVVLKRLFNLKDSLQLMRIHQGMSRLLEVMQKQNQYFFETDICQQYILRMVFRNQLVYQWMIKNQRVWSWIIDTNNTQQNPNEKLISNNTNSQKCNHRLHNIYLPITQQAYIKLLNWKKLQFLNLAKEPFKQNEDFDTDDDLTDKTIKVDDKIDYYDQNQWITATVSKIMGDYIHLTFSGKMAPQSIDIEQDNEKLAPYNTLSSNNKIPGYNNNSQEMAIENQSDHDNDTEEGNNNSINQNDSDEE</sequence>
<evidence type="ECO:0000313" key="7">
    <source>
        <dbReference type="Proteomes" id="UP000692954"/>
    </source>
</evidence>
<organism evidence="6 7">
    <name type="scientific">Paramecium sonneborni</name>
    <dbReference type="NCBI Taxonomy" id="65129"/>
    <lineage>
        <taxon>Eukaryota</taxon>
        <taxon>Sar</taxon>
        <taxon>Alveolata</taxon>
        <taxon>Ciliophora</taxon>
        <taxon>Intramacronucleata</taxon>
        <taxon>Oligohymenophorea</taxon>
        <taxon>Peniculida</taxon>
        <taxon>Parameciidae</taxon>
        <taxon>Paramecium</taxon>
    </lineage>
</organism>
<evidence type="ECO:0000256" key="2">
    <source>
        <dbReference type="ARBA" id="ARBA00022786"/>
    </source>
</evidence>
<feature type="compositionally biased region" description="Polar residues" evidence="4">
    <location>
        <begin position="2365"/>
        <end position="2378"/>
    </location>
</feature>
<keyword evidence="3" id="KW-0378">Hydrolase</keyword>
<dbReference type="PROSITE" id="PS50235">
    <property type="entry name" value="USP_3"/>
    <property type="match status" value="1"/>
</dbReference>
<dbReference type="Proteomes" id="UP000692954">
    <property type="component" value="Unassembled WGS sequence"/>
</dbReference>
<feature type="compositionally biased region" description="Polar residues" evidence="4">
    <location>
        <begin position="2332"/>
        <end position="2349"/>
    </location>
</feature>
<dbReference type="InterPro" id="IPR056850">
    <property type="entry name" value="ARM_UBP34_24_USP9X_Y"/>
</dbReference>
<reference evidence="6" key="1">
    <citation type="submission" date="2021-01" db="EMBL/GenBank/DDBJ databases">
        <authorList>
            <consortium name="Genoscope - CEA"/>
            <person name="William W."/>
        </authorList>
    </citation>
    <scope>NUCLEOTIDE SEQUENCE</scope>
</reference>
<proteinExistence type="predicted"/>
<evidence type="ECO:0000256" key="4">
    <source>
        <dbReference type="SAM" id="MobiDB-lite"/>
    </source>
</evidence>
<dbReference type="InterPro" id="IPR050164">
    <property type="entry name" value="Peptidase_C19"/>
</dbReference>
<dbReference type="GO" id="GO:0004843">
    <property type="term" value="F:cysteine-type deubiquitinase activity"/>
    <property type="evidence" value="ECO:0007669"/>
    <property type="project" value="InterPro"/>
</dbReference>
<dbReference type="PANTHER" id="PTHR24006">
    <property type="entry name" value="UBIQUITIN CARBOXYL-TERMINAL HYDROLASE"/>
    <property type="match status" value="1"/>
</dbReference>
<dbReference type="GO" id="GO:0006508">
    <property type="term" value="P:proteolysis"/>
    <property type="evidence" value="ECO:0007669"/>
    <property type="project" value="UniProtKB-KW"/>
</dbReference>
<protein>
    <recommendedName>
        <fullName evidence="5">USP domain-containing protein</fullName>
    </recommendedName>
</protein>
<dbReference type="GO" id="GO:0016579">
    <property type="term" value="P:protein deubiquitination"/>
    <property type="evidence" value="ECO:0007669"/>
    <property type="project" value="InterPro"/>
</dbReference>
<dbReference type="EMBL" id="CAJJDN010000021">
    <property type="protein sequence ID" value="CAD8066439.1"/>
    <property type="molecule type" value="Genomic_DNA"/>
</dbReference>
<dbReference type="Pfam" id="PF00443">
    <property type="entry name" value="UCH"/>
    <property type="match status" value="1"/>
</dbReference>
<accession>A0A8S1LHZ4</accession>
<feature type="region of interest" description="Disordered" evidence="4">
    <location>
        <begin position="2332"/>
        <end position="2378"/>
    </location>
</feature>
<dbReference type="InterPro" id="IPR018200">
    <property type="entry name" value="USP_CS"/>
</dbReference>
<name>A0A8S1LHZ4_9CILI</name>
<keyword evidence="1" id="KW-0645">Protease</keyword>
<dbReference type="PROSITE" id="PS00973">
    <property type="entry name" value="USP_2"/>
    <property type="match status" value="1"/>
</dbReference>
<dbReference type="FunFam" id="3.90.70.10:FF:000136">
    <property type="entry name" value="Ubiquitin C-terminal hydrolase, putative"/>
    <property type="match status" value="1"/>
</dbReference>
<feature type="domain" description="USP" evidence="5">
    <location>
        <begin position="1417"/>
        <end position="1753"/>
    </location>
</feature>
<dbReference type="PANTHER" id="PTHR24006:SF827">
    <property type="entry name" value="UBIQUITIN CARBOXYL-TERMINAL HYDROLASE 34"/>
    <property type="match status" value="1"/>
</dbReference>
<dbReference type="GO" id="GO:0005634">
    <property type="term" value="C:nucleus"/>
    <property type="evidence" value="ECO:0007669"/>
    <property type="project" value="TreeGrafter"/>
</dbReference>
<evidence type="ECO:0000256" key="3">
    <source>
        <dbReference type="ARBA" id="ARBA00022801"/>
    </source>
</evidence>
<dbReference type="InterPro" id="IPR001394">
    <property type="entry name" value="Peptidase_C19_UCH"/>
</dbReference>
<evidence type="ECO:0000313" key="6">
    <source>
        <dbReference type="EMBL" id="CAD8066439.1"/>
    </source>
</evidence>
<keyword evidence="2" id="KW-0833">Ubl conjugation pathway</keyword>